<comment type="caution">
    <text evidence="1">The sequence shown here is derived from an EMBL/GenBank/DDBJ whole genome shotgun (WGS) entry which is preliminary data.</text>
</comment>
<feature type="non-terminal residue" evidence="1">
    <location>
        <position position="58"/>
    </location>
</feature>
<organism evidence="1 2">
    <name type="scientific">Rhizophagus irregularis</name>
    <dbReference type="NCBI Taxonomy" id="588596"/>
    <lineage>
        <taxon>Eukaryota</taxon>
        <taxon>Fungi</taxon>
        <taxon>Fungi incertae sedis</taxon>
        <taxon>Mucoromycota</taxon>
        <taxon>Glomeromycotina</taxon>
        <taxon>Glomeromycetes</taxon>
        <taxon>Glomerales</taxon>
        <taxon>Glomeraceae</taxon>
        <taxon>Rhizophagus</taxon>
    </lineage>
</organism>
<dbReference type="Proteomes" id="UP000233469">
    <property type="component" value="Unassembled WGS sequence"/>
</dbReference>
<sequence>MKEYWIAGCLGDNGEMIRLNRNNYIADALKILSNKGIYIYDHEVKNEKTGHKIMIVIL</sequence>
<gene>
    <name evidence="1" type="ORF">RhiirC2_739548</name>
</gene>
<reference evidence="1 2" key="1">
    <citation type="submission" date="2016-04" db="EMBL/GenBank/DDBJ databases">
        <title>Genome analyses suggest a sexual origin of heterokaryosis in a supposedly ancient asexual fungus.</title>
        <authorList>
            <person name="Ropars J."/>
            <person name="Sedzielewska K."/>
            <person name="Noel J."/>
            <person name="Charron P."/>
            <person name="Farinelli L."/>
            <person name="Marton T."/>
            <person name="Kruger M."/>
            <person name="Pelin A."/>
            <person name="Brachmann A."/>
            <person name="Corradi N."/>
        </authorList>
    </citation>
    <scope>NUCLEOTIDE SEQUENCE [LARGE SCALE GENOMIC DNA]</scope>
    <source>
        <strain evidence="1 2">C2</strain>
    </source>
</reference>
<accession>A0A2N1NJG8</accession>
<dbReference type="AlphaFoldDB" id="A0A2N1NJG8"/>
<reference evidence="1 2" key="2">
    <citation type="submission" date="2017-10" db="EMBL/GenBank/DDBJ databases">
        <title>Extensive intraspecific genome diversity in a model arbuscular mycorrhizal fungus.</title>
        <authorList>
            <person name="Chen E.C.H."/>
            <person name="Morin E."/>
            <person name="Baudet D."/>
            <person name="Noel J."/>
            <person name="Ndikumana S."/>
            <person name="Charron P."/>
            <person name="St-Onge C."/>
            <person name="Giorgi J."/>
            <person name="Grigoriev I.V."/>
            <person name="Roux C."/>
            <person name="Martin F.M."/>
            <person name="Corradi N."/>
        </authorList>
    </citation>
    <scope>NUCLEOTIDE SEQUENCE [LARGE SCALE GENOMIC DNA]</scope>
    <source>
        <strain evidence="1 2">C2</strain>
    </source>
</reference>
<evidence type="ECO:0000313" key="1">
    <source>
        <dbReference type="EMBL" id="PKK74046.1"/>
    </source>
</evidence>
<name>A0A2N1NJG8_9GLOM</name>
<dbReference type="EMBL" id="LLXL01000328">
    <property type="protein sequence ID" value="PKK74046.1"/>
    <property type="molecule type" value="Genomic_DNA"/>
</dbReference>
<proteinExistence type="predicted"/>
<protein>
    <submittedName>
        <fullName evidence="1">Uncharacterized protein</fullName>
    </submittedName>
</protein>
<evidence type="ECO:0000313" key="2">
    <source>
        <dbReference type="Proteomes" id="UP000233469"/>
    </source>
</evidence>